<dbReference type="AlphaFoldDB" id="A0A6M3JGV0"/>
<protein>
    <submittedName>
        <fullName evidence="1">Uncharacterized protein</fullName>
    </submittedName>
</protein>
<gene>
    <name evidence="1" type="ORF">MM415A06905_0007</name>
    <name evidence="2" type="ORF">MM415B05390_0010</name>
</gene>
<dbReference type="EMBL" id="MT143313">
    <property type="protein sequence ID" value="QJA95427.1"/>
    <property type="molecule type" value="Genomic_DNA"/>
</dbReference>
<name>A0A6M3JGV0_9ZZZZ</name>
<proteinExistence type="predicted"/>
<sequence>MKLPKDRYERTIKEMPPHTSGWTVPWAMYADEDGELWINGNYTVFSDRGGTVNMLVGRTSSGVVVSIVECDAKWSRGKPYFAGDFTPLRVEDLIK</sequence>
<dbReference type="EMBL" id="MT141612">
    <property type="protein sequence ID" value="QJA68385.1"/>
    <property type="molecule type" value="Genomic_DNA"/>
</dbReference>
<accession>A0A6M3JGV0</accession>
<reference evidence="1" key="1">
    <citation type="submission" date="2020-03" db="EMBL/GenBank/DDBJ databases">
        <title>The deep terrestrial virosphere.</title>
        <authorList>
            <person name="Holmfeldt K."/>
            <person name="Nilsson E."/>
            <person name="Simone D."/>
            <person name="Lopez-Fernandez M."/>
            <person name="Wu X."/>
            <person name="de Brujin I."/>
            <person name="Lundin D."/>
            <person name="Andersson A."/>
            <person name="Bertilsson S."/>
            <person name="Dopson M."/>
        </authorList>
    </citation>
    <scope>NUCLEOTIDE SEQUENCE</scope>
    <source>
        <strain evidence="1">MM415A06905</strain>
        <strain evidence="2">MM415B05390</strain>
    </source>
</reference>
<evidence type="ECO:0000313" key="1">
    <source>
        <dbReference type="EMBL" id="QJA68385.1"/>
    </source>
</evidence>
<organism evidence="1">
    <name type="scientific">viral metagenome</name>
    <dbReference type="NCBI Taxonomy" id="1070528"/>
    <lineage>
        <taxon>unclassified sequences</taxon>
        <taxon>metagenomes</taxon>
        <taxon>organismal metagenomes</taxon>
    </lineage>
</organism>
<evidence type="ECO:0000313" key="2">
    <source>
        <dbReference type="EMBL" id="QJA95427.1"/>
    </source>
</evidence>